<reference evidence="1 2" key="1">
    <citation type="submission" date="2015-01" db="EMBL/GenBank/DDBJ databases">
        <title>The Genome Sequence of Cladophialophora immunda CBS83496.</title>
        <authorList>
            <consortium name="The Broad Institute Genomics Platform"/>
            <person name="Cuomo C."/>
            <person name="de Hoog S."/>
            <person name="Gorbushina A."/>
            <person name="Stielow B."/>
            <person name="Teixiera M."/>
            <person name="Abouelleil A."/>
            <person name="Chapman S.B."/>
            <person name="Priest M."/>
            <person name="Young S.K."/>
            <person name="Wortman J."/>
            <person name="Nusbaum C."/>
            <person name="Birren B."/>
        </authorList>
    </citation>
    <scope>NUCLEOTIDE SEQUENCE [LARGE SCALE GENOMIC DNA]</scope>
    <source>
        <strain evidence="1 2">CBS 83496</strain>
    </source>
</reference>
<sequence>MATLHFPSAGWRGGRKRITSLSLKPDTTPHEEDQSRDWRVDLVLKSATRTDAAAVEVAAEVDMRCQKAKKILHLGVFPGSSFFRYSGIGVDICQIRGLSPPTPSLLCTNV</sequence>
<dbReference type="RefSeq" id="XP_016247711.1">
    <property type="nucleotide sequence ID" value="XM_016394292.1"/>
</dbReference>
<organism evidence="1 2">
    <name type="scientific">Cladophialophora immunda</name>
    <dbReference type="NCBI Taxonomy" id="569365"/>
    <lineage>
        <taxon>Eukaryota</taxon>
        <taxon>Fungi</taxon>
        <taxon>Dikarya</taxon>
        <taxon>Ascomycota</taxon>
        <taxon>Pezizomycotina</taxon>
        <taxon>Eurotiomycetes</taxon>
        <taxon>Chaetothyriomycetidae</taxon>
        <taxon>Chaetothyriales</taxon>
        <taxon>Herpotrichiellaceae</taxon>
        <taxon>Cladophialophora</taxon>
    </lineage>
</organism>
<proteinExistence type="predicted"/>
<dbReference type="Proteomes" id="UP000054466">
    <property type="component" value="Unassembled WGS sequence"/>
</dbReference>
<accession>A0A0D2CAN4</accession>
<name>A0A0D2CAN4_9EURO</name>
<protein>
    <submittedName>
        <fullName evidence="1">Uncharacterized protein</fullName>
    </submittedName>
</protein>
<dbReference type="VEuPathDB" id="FungiDB:PV07_07228"/>
<dbReference type="HOGENOM" id="CLU_2170798_0_0_1"/>
<keyword evidence="2" id="KW-1185">Reference proteome</keyword>
<evidence type="ECO:0000313" key="2">
    <source>
        <dbReference type="Proteomes" id="UP000054466"/>
    </source>
</evidence>
<dbReference type="GeneID" id="27346422"/>
<evidence type="ECO:0000313" key="1">
    <source>
        <dbReference type="EMBL" id="KIW27495.1"/>
    </source>
</evidence>
<dbReference type="EMBL" id="KN847043">
    <property type="protein sequence ID" value="KIW27495.1"/>
    <property type="molecule type" value="Genomic_DNA"/>
</dbReference>
<dbReference type="AlphaFoldDB" id="A0A0D2CAN4"/>
<gene>
    <name evidence="1" type="ORF">PV07_07228</name>
</gene>